<keyword evidence="4" id="KW-0804">Transcription</keyword>
<feature type="region of interest" description="Disordered" evidence="6">
    <location>
        <begin position="431"/>
        <end position="465"/>
    </location>
</feature>
<evidence type="ECO:0000256" key="6">
    <source>
        <dbReference type="SAM" id="MobiDB-lite"/>
    </source>
</evidence>
<dbReference type="PANTHER" id="PTHR31744:SF221">
    <property type="entry name" value="NAC DOMAIN-CONTAINING PROTEIN 43-LIKE"/>
    <property type="match status" value="1"/>
</dbReference>
<evidence type="ECO:0000313" key="8">
    <source>
        <dbReference type="EMBL" id="CAI0408901.1"/>
    </source>
</evidence>
<evidence type="ECO:0000256" key="2">
    <source>
        <dbReference type="ARBA" id="ARBA00023015"/>
    </source>
</evidence>
<dbReference type="Pfam" id="PF02365">
    <property type="entry name" value="NAM"/>
    <property type="match status" value="1"/>
</dbReference>
<dbReference type="GO" id="GO:0006355">
    <property type="term" value="P:regulation of DNA-templated transcription"/>
    <property type="evidence" value="ECO:0007669"/>
    <property type="project" value="InterPro"/>
</dbReference>
<keyword evidence="9" id="KW-1185">Reference proteome</keyword>
<evidence type="ECO:0000256" key="3">
    <source>
        <dbReference type="ARBA" id="ARBA00023125"/>
    </source>
</evidence>
<keyword evidence="5" id="KW-0539">Nucleus</keyword>
<feature type="region of interest" description="Disordered" evidence="6">
    <location>
        <begin position="199"/>
        <end position="226"/>
    </location>
</feature>
<gene>
    <name evidence="8" type="ORF">LITE_LOCUS14161</name>
</gene>
<sequence length="501" mass="55691">MREGAAGGGDPVNLSVNGQSQVPPGFRFHPTEEELLHYYLRKKVASDQIDLDVIREVDLNKLEPWDIQGERCKIGSTPQNDWYFFSHKDKKYPTGTRTNRATAAGFWKATGRDKIIYSSYKRIGLRKTLVFYKGRAPHGQKSDWIMHEYRLDDAASPDTTTTLITSSPGLSNYILGGDQGGSEEGWVVCRVFRKKNYQKSLESPRSGSSTNNSILHHHHNPGDSKSHIIVTSSPAASYLRGTTTTTVASGDDDNGVLDQILLYMGKQQQQRDTDCKAEINYDNSFGMRANEHLQDRFIHLPRLVADHENQHHQQQQQQDNCFSTTTSSIGYQQQSFGEEAMVTVTTENNNIINIHNNNNHKYFNMNNNEASCTNQGTGFDVTASGNDNRPGGGGGVINDWVALDRLVASQLNGHLDDEVDLLNDDGDDDMIDDHDDTTGGAHPHHHHHDNKAARHHHHHPMCHGGGSIDDGNDLWTSFTTNTTKSASSPSSSSHPLCHLSV</sequence>
<evidence type="ECO:0000256" key="4">
    <source>
        <dbReference type="ARBA" id="ARBA00023163"/>
    </source>
</evidence>
<evidence type="ECO:0000256" key="5">
    <source>
        <dbReference type="ARBA" id="ARBA00023242"/>
    </source>
</evidence>
<name>A0AAV0JGK6_9ROSI</name>
<dbReference type="PANTHER" id="PTHR31744">
    <property type="entry name" value="PROTEIN CUP-SHAPED COTYLEDON 2-RELATED"/>
    <property type="match status" value="1"/>
</dbReference>
<dbReference type="Gene3D" id="2.170.150.80">
    <property type="entry name" value="NAC domain"/>
    <property type="match status" value="1"/>
</dbReference>
<dbReference type="PROSITE" id="PS51005">
    <property type="entry name" value="NAC"/>
    <property type="match status" value="1"/>
</dbReference>
<dbReference type="FunFam" id="2.170.150.80:FF:000003">
    <property type="entry name" value="NAC domain-containing protein"/>
    <property type="match status" value="1"/>
</dbReference>
<dbReference type="AlphaFoldDB" id="A0AAV0JGK6"/>
<accession>A0AAV0JGK6</accession>
<evidence type="ECO:0000313" key="9">
    <source>
        <dbReference type="Proteomes" id="UP001154282"/>
    </source>
</evidence>
<feature type="region of interest" description="Disordered" evidence="6">
    <location>
        <begin position="481"/>
        <end position="501"/>
    </location>
</feature>
<keyword evidence="2" id="KW-0805">Transcription regulation</keyword>
<organism evidence="8 9">
    <name type="scientific">Linum tenue</name>
    <dbReference type="NCBI Taxonomy" id="586396"/>
    <lineage>
        <taxon>Eukaryota</taxon>
        <taxon>Viridiplantae</taxon>
        <taxon>Streptophyta</taxon>
        <taxon>Embryophyta</taxon>
        <taxon>Tracheophyta</taxon>
        <taxon>Spermatophyta</taxon>
        <taxon>Magnoliopsida</taxon>
        <taxon>eudicotyledons</taxon>
        <taxon>Gunneridae</taxon>
        <taxon>Pentapetalae</taxon>
        <taxon>rosids</taxon>
        <taxon>fabids</taxon>
        <taxon>Malpighiales</taxon>
        <taxon>Linaceae</taxon>
        <taxon>Linum</taxon>
    </lineage>
</organism>
<dbReference type="InterPro" id="IPR003441">
    <property type="entry name" value="NAC-dom"/>
</dbReference>
<feature type="compositionally biased region" description="Polar residues" evidence="6">
    <location>
        <begin position="199"/>
        <end position="214"/>
    </location>
</feature>
<dbReference type="EMBL" id="CAMGYJ010000005">
    <property type="protein sequence ID" value="CAI0408901.1"/>
    <property type="molecule type" value="Genomic_DNA"/>
</dbReference>
<proteinExistence type="predicted"/>
<dbReference type="GO" id="GO:0005634">
    <property type="term" value="C:nucleus"/>
    <property type="evidence" value="ECO:0007669"/>
    <property type="project" value="UniProtKB-SubCell"/>
</dbReference>
<comment type="subcellular location">
    <subcellularLocation>
        <location evidence="1">Nucleus</location>
    </subcellularLocation>
</comment>
<feature type="domain" description="NAC" evidence="7">
    <location>
        <begin position="22"/>
        <end position="194"/>
    </location>
</feature>
<dbReference type="GO" id="GO:0003677">
    <property type="term" value="F:DNA binding"/>
    <property type="evidence" value="ECO:0007669"/>
    <property type="project" value="UniProtKB-KW"/>
</dbReference>
<comment type="caution">
    <text evidence="8">The sequence shown here is derived from an EMBL/GenBank/DDBJ whole genome shotgun (WGS) entry which is preliminary data.</text>
</comment>
<protein>
    <recommendedName>
        <fullName evidence="7">NAC domain-containing protein</fullName>
    </recommendedName>
</protein>
<keyword evidence="3" id="KW-0238">DNA-binding</keyword>
<reference evidence="8" key="1">
    <citation type="submission" date="2022-08" db="EMBL/GenBank/DDBJ databases">
        <authorList>
            <person name="Gutierrez-Valencia J."/>
        </authorList>
    </citation>
    <scope>NUCLEOTIDE SEQUENCE</scope>
</reference>
<dbReference type="SUPFAM" id="SSF101941">
    <property type="entry name" value="NAC domain"/>
    <property type="match status" value="1"/>
</dbReference>
<feature type="compositionally biased region" description="Gly residues" evidence="6">
    <location>
        <begin position="1"/>
        <end position="10"/>
    </location>
</feature>
<evidence type="ECO:0000256" key="1">
    <source>
        <dbReference type="ARBA" id="ARBA00004123"/>
    </source>
</evidence>
<dbReference type="InterPro" id="IPR036093">
    <property type="entry name" value="NAC_dom_sf"/>
</dbReference>
<feature type="region of interest" description="Disordered" evidence="6">
    <location>
        <begin position="1"/>
        <end position="23"/>
    </location>
</feature>
<dbReference type="Proteomes" id="UP001154282">
    <property type="component" value="Unassembled WGS sequence"/>
</dbReference>
<evidence type="ECO:0000259" key="7">
    <source>
        <dbReference type="PROSITE" id="PS51005"/>
    </source>
</evidence>
<feature type="compositionally biased region" description="Basic residues" evidence="6">
    <location>
        <begin position="442"/>
        <end position="461"/>
    </location>
</feature>
<feature type="compositionally biased region" description="Low complexity" evidence="6">
    <location>
        <begin position="485"/>
        <end position="501"/>
    </location>
</feature>